<evidence type="ECO:0000256" key="1">
    <source>
        <dbReference type="SAM" id="Phobius"/>
    </source>
</evidence>
<accession>A0AA36IGU5</accession>
<feature type="transmembrane region" description="Helical" evidence="1">
    <location>
        <begin position="24"/>
        <end position="46"/>
    </location>
</feature>
<feature type="transmembrane region" description="Helical" evidence="1">
    <location>
        <begin position="58"/>
        <end position="78"/>
    </location>
</feature>
<evidence type="ECO:0000313" key="2">
    <source>
        <dbReference type="EMBL" id="CAJ1387530.1"/>
    </source>
</evidence>
<feature type="transmembrane region" description="Helical" evidence="1">
    <location>
        <begin position="90"/>
        <end position="112"/>
    </location>
</feature>
<keyword evidence="3" id="KW-1185">Reference proteome</keyword>
<keyword evidence="1" id="KW-0472">Membrane</keyword>
<sequence>MPGRSSGPYGSIPLDQAKPNRPRLLILPLGYCILVPWAIFSAALWVRSFHIHYLHPTAALVLEVMAWLFAVCLAFFALGRQARRLKGEAVDASWINFMALSLLLALVTAGILGEYNFKVNMEPYYDVVTLQTYTDIDPVNARGEKLLDAGRIVFTKASHLDINRSMGYMDTETWCVAPVTTRSLDANSTEPAVLDFWAIGKNCCSGSTGGDFRCGSWSSHLAHGGLRLLNDDERPLYRLAVHQAEAAYNIQVQHPIFLYWMPEPIEEVDAYSHSGRRFFRVAVLSYLCFQLSLVFMSVLCISKLARL</sequence>
<organism evidence="2 3">
    <name type="scientific">Effrenium voratum</name>
    <dbReference type="NCBI Taxonomy" id="2562239"/>
    <lineage>
        <taxon>Eukaryota</taxon>
        <taxon>Sar</taxon>
        <taxon>Alveolata</taxon>
        <taxon>Dinophyceae</taxon>
        <taxon>Suessiales</taxon>
        <taxon>Symbiodiniaceae</taxon>
        <taxon>Effrenium</taxon>
    </lineage>
</organism>
<evidence type="ECO:0000313" key="3">
    <source>
        <dbReference type="Proteomes" id="UP001178507"/>
    </source>
</evidence>
<dbReference type="Proteomes" id="UP001178507">
    <property type="component" value="Unassembled WGS sequence"/>
</dbReference>
<protein>
    <submittedName>
        <fullName evidence="2">Uncharacterized protein</fullName>
    </submittedName>
</protein>
<feature type="transmembrane region" description="Helical" evidence="1">
    <location>
        <begin position="278"/>
        <end position="301"/>
    </location>
</feature>
<gene>
    <name evidence="2" type="ORF">EVOR1521_LOCUS13593</name>
</gene>
<keyword evidence="1" id="KW-1133">Transmembrane helix</keyword>
<name>A0AA36IGU5_9DINO</name>
<dbReference type="AlphaFoldDB" id="A0AA36IGU5"/>
<comment type="caution">
    <text evidence="2">The sequence shown here is derived from an EMBL/GenBank/DDBJ whole genome shotgun (WGS) entry which is preliminary data.</text>
</comment>
<reference evidence="2" key="1">
    <citation type="submission" date="2023-08" db="EMBL/GenBank/DDBJ databases">
        <authorList>
            <person name="Chen Y."/>
            <person name="Shah S."/>
            <person name="Dougan E. K."/>
            <person name="Thang M."/>
            <person name="Chan C."/>
        </authorList>
    </citation>
    <scope>NUCLEOTIDE SEQUENCE</scope>
</reference>
<keyword evidence="1" id="KW-0812">Transmembrane</keyword>
<proteinExistence type="predicted"/>
<dbReference type="EMBL" id="CAUJNA010001535">
    <property type="protein sequence ID" value="CAJ1387530.1"/>
    <property type="molecule type" value="Genomic_DNA"/>
</dbReference>